<feature type="region of interest" description="Disordered" evidence="1">
    <location>
        <begin position="26"/>
        <end position="49"/>
    </location>
</feature>
<evidence type="ECO:0000259" key="2">
    <source>
        <dbReference type="Pfam" id="PF12146"/>
    </source>
</evidence>
<organism evidence="3 4">
    <name type="scientific">Erythroxylum novogranatense</name>
    <dbReference type="NCBI Taxonomy" id="1862640"/>
    <lineage>
        <taxon>Eukaryota</taxon>
        <taxon>Viridiplantae</taxon>
        <taxon>Streptophyta</taxon>
        <taxon>Embryophyta</taxon>
        <taxon>Tracheophyta</taxon>
        <taxon>Spermatophyta</taxon>
        <taxon>Magnoliopsida</taxon>
        <taxon>eudicotyledons</taxon>
        <taxon>Gunneridae</taxon>
        <taxon>Pentapetalae</taxon>
        <taxon>rosids</taxon>
        <taxon>fabids</taxon>
        <taxon>Malpighiales</taxon>
        <taxon>Erythroxylaceae</taxon>
        <taxon>Erythroxylum</taxon>
    </lineage>
</organism>
<dbReference type="InterPro" id="IPR051044">
    <property type="entry name" value="MAG_DAG_Lipase"/>
</dbReference>
<dbReference type="EMBL" id="JAIWQS010000009">
    <property type="protein sequence ID" value="KAJ8755795.1"/>
    <property type="molecule type" value="Genomic_DNA"/>
</dbReference>
<proteinExistence type="predicted"/>
<name>A0AAV8SUT4_9ROSI</name>
<dbReference type="SUPFAM" id="SSF53474">
    <property type="entry name" value="alpha/beta-Hydrolases"/>
    <property type="match status" value="1"/>
</dbReference>
<reference evidence="3 4" key="1">
    <citation type="submission" date="2021-09" db="EMBL/GenBank/DDBJ databases">
        <title>Genomic insights and catalytic innovation underlie evolution of tropane alkaloids biosynthesis.</title>
        <authorList>
            <person name="Wang Y.-J."/>
            <person name="Tian T."/>
            <person name="Huang J.-P."/>
            <person name="Huang S.-X."/>
        </authorList>
    </citation>
    <scope>NUCLEOTIDE SEQUENCE [LARGE SCALE GENOMIC DNA]</scope>
    <source>
        <strain evidence="3">KIB-2018</strain>
        <tissue evidence="3">Leaf</tissue>
    </source>
</reference>
<dbReference type="InterPro" id="IPR022742">
    <property type="entry name" value="Hydrolase_4"/>
</dbReference>
<dbReference type="AlphaFoldDB" id="A0AAV8SUT4"/>
<evidence type="ECO:0000313" key="4">
    <source>
        <dbReference type="Proteomes" id="UP001159364"/>
    </source>
</evidence>
<feature type="domain" description="Serine aminopeptidase S33" evidence="2">
    <location>
        <begin position="118"/>
        <end position="361"/>
    </location>
</feature>
<dbReference type="InterPro" id="IPR029058">
    <property type="entry name" value="AB_hydrolase_fold"/>
</dbReference>
<evidence type="ECO:0000313" key="3">
    <source>
        <dbReference type="EMBL" id="KAJ8755795.1"/>
    </source>
</evidence>
<dbReference type="Gene3D" id="3.40.50.1820">
    <property type="entry name" value="alpha/beta hydrolase"/>
    <property type="match status" value="1"/>
</dbReference>
<protein>
    <recommendedName>
        <fullName evidence="2">Serine aminopeptidase S33 domain-containing protein</fullName>
    </recommendedName>
</protein>
<dbReference type="Proteomes" id="UP001159364">
    <property type="component" value="Linkage Group LG09"/>
</dbReference>
<feature type="compositionally biased region" description="Polar residues" evidence="1">
    <location>
        <begin position="37"/>
        <end position="49"/>
    </location>
</feature>
<evidence type="ECO:0000256" key="1">
    <source>
        <dbReference type="SAM" id="MobiDB-lite"/>
    </source>
</evidence>
<sequence>MLSPPPPLKLTLPSSAYPFPFKHLSPHPNATTHHRNATTLKPNNQTQSRPLFSQLGSRTETVTTMSTETVQPETPPNFWGYMPEEEYYGSEGVTNTKSYFETPNGKIFTQRFLPLDRKVKASVYMTHGYGSDTGWLFQKICISFTTWGYAVFAADLLGHGRSDGLRCYLGDMEKIAATSLSFFKHVRYSEPYKDLPAILFGESMGGLATLLMYFQSEPNTWTGLMFSAPLFVIPEPMKPSKLHLFMYGMLFGLADTWAAMPDNKMVGKAIKDPEKLKIIASNPRRYAGKPRVGTMRELARMCQHVQSNFHRVTVPFLTVHGTADGVTCPTSSQLLYDKASSEDKSLKIYEGMYHSLIQGEPDDCANVVLKDMRDWIDERVERCGSNKVIEVED</sequence>
<dbReference type="PANTHER" id="PTHR11614">
    <property type="entry name" value="PHOSPHOLIPASE-RELATED"/>
    <property type="match status" value="1"/>
</dbReference>
<comment type="caution">
    <text evidence="3">The sequence shown here is derived from an EMBL/GenBank/DDBJ whole genome shotgun (WGS) entry which is preliminary data.</text>
</comment>
<dbReference type="Pfam" id="PF12146">
    <property type="entry name" value="Hydrolase_4"/>
    <property type="match status" value="1"/>
</dbReference>
<dbReference type="FunFam" id="3.40.50.1820:FF:000192">
    <property type="entry name" value="Caffeoylshikimate esterase"/>
    <property type="match status" value="1"/>
</dbReference>
<gene>
    <name evidence="3" type="ORF">K2173_024340</name>
</gene>
<keyword evidence="4" id="KW-1185">Reference proteome</keyword>
<accession>A0AAV8SUT4</accession>